<keyword evidence="2" id="KW-1185">Reference proteome</keyword>
<reference evidence="1 2" key="1">
    <citation type="submission" date="2014-06" db="EMBL/GenBank/DDBJ databases">
        <title>Evolutionary Origins and Diversification of the Mycorrhizal Mutualists.</title>
        <authorList>
            <consortium name="DOE Joint Genome Institute"/>
            <consortium name="Mycorrhizal Genomics Consortium"/>
            <person name="Kohler A."/>
            <person name="Kuo A."/>
            <person name="Nagy L.G."/>
            <person name="Floudas D."/>
            <person name="Copeland A."/>
            <person name="Barry K.W."/>
            <person name="Cichocki N."/>
            <person name="Veneault-Fourrey C."/>
            <person name="LaButti K."/>
            <person name="Lindquist E.A."/>
            <person name="Lipzen A."/>
            <person name="Lundell T."/>
            <person name="Morin E."/>
            <person name="Murat C."/>
            <person name="Riley R."/>
            <person name="Ohm R."/>
            <person name="Sun H."/>
            <person name="Tunlid A."/>
            <person name="Henrissat B."/>
            <person name="Grigoriev I.V."/>
            <person name="Hibbett D.S."/>
            <person name="Martin F."/>
        </authorList>
    </citation>
    <scope>NUCLEOTIDE SEQUENCE [LARGE SCALE GENOMIC DNA]</scope>
    <source>
        <strain evidence="1 2">SS14</strain>
    </source>
</reference>
<accession>A0A0C9VTY3</accession>
<dbReference type="AlphaFoldDB" id="A0A0C9VTY3"/>
<organism evidence="1 2">
    <name type="scientific">Sphaerobolus stellatus (strain SS14)</name>
    <dbReference type="NCBI Taxonomy" id="990650"/>
    <lineage>
        <taxon>Eukaryota</taxon>
        <taxon>Fungi</taxon>
        <taxon>Dikarya</taxon>
        <taxon>Basidiomycota</taxon>
        <taxon>Agaricomycotina</taxon>
        <taxon>Agaricomycetes</taxon>
        <taxon>Phallomycetidae</taxon>
        <taxon>Geastrales</taxon>
        <taxon>Sphaerobolaceae</taxon>
        <taxon>Sphaerobolus</taxon>
    </lineage>
</organism>
<protein>
    <submittedName>
        <fullName evidence="1">Uncharacterized protein</fullName>
    </submittedName>
</protein>
<name>A0A0C9VTY3_SPHS4</name>
<dbReference type="HOGENOM" id="CLU_953665_0_0_1"/>
<evidence type="ECO:0000313" key="2">
    <source>
        <dbReference type="Proteomes" id="UP000054279"/>
    </source>
</evidence>
<evidence type="ECO:0000313" key="1">
    <source>
        <dbReference type="EMBL" id="KIJ42000.1"/>
    </source>
</evidence>
<gene>
    <name evidence="1" type="ORF">M422DRAFT_255021</name>
</gene>
<dbReference type="EMBL" id="KN837133">
    <property type="protein sequence ID" value="KIJ42000.1"/>
    <property type="molecule type" value="Genomic_DNA"/>
</dbReference>
<sequence>MFTPEIPDSPFRTMIENDQSARLPFMSRLASLAWYPSPIPPLLPALASRLPILLLASTLPVSSPLSPFPLSIHKFIHSPRCVQPSSIIQKPSQSRQHHTNTTPWPQQLTTYEWHHTPVPLYWISTYSRCYKFLPVRRYLPMNTPISPPTIQHSPSPSYTSYRPAAHTTNINTPLSPCSASASTHRANTTSRIPYPTLATTLSPFSTQLRQRLPAPNPESTSSLSMYVALLPSRPSLAISSLDFQVFFSTNGPPAPTIDDLAAILLTHRQTRFFTDRPFDILAGREADNYIIM</sequence>
<proteinExistence type="predicted"/>
<dbReference type="Proteomes" id="UP000054279">
    <property type="component" value="Unassembled WGS sequence"/>
</dbReference>